<dbReference type="InterPro" id="IPR037143">
    <property type="entry name" value="4-PPantetheinyl_Trfase_dom_sf"/>
</dbReference>
<dbReference type="GO" id="GO:0019878">
    <property type="term" value="P:lysine biosynthetic process via aminoadipic acid"/>
    <property type="evidence" value="ECO:0007669"/>
    <property type="project" value="TreeGrafter"/>
</dbReference>
<name>A0AAV1C6V1_OLDCO</name>
<dbReference type="PANTHER" id="PTHR12215">
    <property type="entry name" value="PHOSPHOPANTETHEINE TRANSFERASE"/>
    <property type="match status" value="1"/>
</dbReference>
<dbReference type="Pfam" id="PF01648">
    <property type="entry name" value="ACPS"/>
    <property type="match status" value="1"/>
</dbReference>
<reference evidence="5" key="1">
    <citation type="submission" date="2023-03" db="EMBL/GenBank/DDBJ databases">
        <authorList>
            <person name="Julca I."/>
        </authorList>
    </citation>
    <scope>NUCLEOTIDE SEQUENCE</scope>
</reference>
<dbReference type="InterPro" id="IPR055066">
    <property type="entry name" value="AASDHPPT_N"/>
</dbReference>
<evidence type="ECO:0000259" key="4">
    <source>
        <dbReference type="Pfam" id="PF22624"/>
    </source>
</evidence>
<dbReference type="FunFam" id="3.90.470.20:FF:000013">
    <property type="entry name" value="L-aminoadipate-semialdehyde dehydrogenase-phosphopantetheinyl transferase"/>
    <property type="match status" value="1"/>
</dbReference>
<feature type="domain" description="4'-phosphopantetheinyl transferase N-terminal" evidence="4">
    <location>
        <begin position="16"/>
        <end position="114"/>
    </location>
</feature>
<evidence type="ECO:0000256" key="1">
    <source>
        <dbReference type="ARBA" id="ARBA00013172"/>
    </source>
</evidence>
<proteinExistence type="predicted"/>
<dbReference type="EC" id="2.7.8.7" evidence="1"/>
<evidence type="ECO:0000259" key="3">
    <source>
        <dbReference type="Pfam" id="PF01648"/>
    </source>
</evidence>
<dbReference type="Pfam" id="PF22624">
    <property type="entry name" value="AASDHPPT_N"/>
    <property type="match status" value="1"/>
</dbReference>
<dbReference type="GO" id="GO:0005829">
    <property type="term" value="C:cytosol"/>
    <property type="evidence" value="ECO:0007669"/>
    <property type="project" value="TreeGrafter"/>
</dbReference>
<evidence type="ECO:0000256" key="2">
    <source>
        <dbReference type="ARBA" id="ARBA00022679"/>
    </source>
</evidence>
<dbReference type="InterPro" id="IPR008278">
    <property type="entry name" value="4-PPantetheinyl_Trfase_dom"/>
</dbReference>
<dbReference type="GO" id="GO:0000287">
    <property type="term" value="F:magnesium ion binding"/>
    <property type="evidence" value="ECO:0007669"/>
    <property type="project" value="InterPro"/>
</dbReference>
<dbReference type="GO" id="GO:0008897">
    <property type="term" value="F:holo-[acyl-carrier-protein] synthase activity"/>
    <property type="evidence" value="ECO:0007669"/>
    <property type="project" value="UniProtKB-EC"/>
</dbReference>
<keyword evidence="6" id="KW-1185">Reference proteome</keyword>
<dbReference type="PANTHER" id="PTHR12215:SF10">
    <property type="entry name" value="L-AMINOADIPATE-SEMIALDEHYDE DEHYDROGENASE-PHOSPHOPANTETHEINYL TRANSFERASE"/>
    <property type="match status" value="1"/>
</dbReference>
<organism evidence="5 6">
    <name type="scientific">Oldenlandia corymbosa var. corymbosa</name>
    <dbReference type="NCBI Taxonomy" id="529605"/>
    <lineage>
        <taxon>Eukaryota</taxon>
        <taxon>Viridiplantae</taxon>
        <taxon>Streptophyta</taxon>
        <taxon>Embryophyta</taxon>
        <taxon>Tracheophyta</taxon>
        <taxon>Spermatophyta</taxon>
        <taxon>Magnoliopsida</taxon>
        <taxon>eudicotyledons</taxon>
        <taxon>Gunneridae</taxon>
        <taxon>Pentapetalae</taxon>
        <taxon>asterids</taxon>
        <taxon>lamiids</taxon>
        <taxon>Gentianales</taxon>
        <taxon>Rubiaceae</taxon>
        <taxon>Rubioideae</taxon>
        <taxon>Spermacoceae</taxon>
        <taxon>Hedyotis-Oldenlandia complex</taxon>
        <taxon>Oldenlandia</taxon>
    </lineage>
</organism>
<dbReference type="FunFam" id="3.90.470.20:FF:000003">
    <property type="entry name" value="L-aminoadipate-semialdehyde dehydrogenase-phosphopantetheinyl transferase"/>
    <property type="match status" value="1"/>
</dbReference>
<keyword evidence="2" id="KW-0808">Transferase</keyword>
<evidence type="ECO:0000313" key="6">
    <source>
        <dbReference type="Proteomes" id="UP001161247"/>
    </source>
</evidence>
<dbReference type="SUPFAM" id="SSF56214">
    <property type="entry name" value="4'-phosphopantetheinyl transferase"/>
    <property type="match status" value="2"/>
</dbReference>
<accession>A0AAV1C6V1</accession>
<dbReference type="AlphaFoldDB" id="A0AAV1C6V1"/>
<evidence type="ECO:0000313" key="5">
    <source>
        <dbReference type="EMBL" id="CAI9091361.1"/>
    </source>
</evidence>
<protein>
    <recommendedName>
        <fullName evidence="1">holo-[acyl-carrier-protein] synthase</fullName>
        <ecNumber evidence="1">2.7.8.7</ecNumber>
    </recommendedName>
</protein>
<dbReference type="InterPro" id="IPR050559">
    <property type="entry name" value="P-Pant_transferase_sf"/>
</dbReference>
<gene>
    <name evidence="5" type="ORF">OLC1_LOCUS3308</name>
</gene>
<dbReference type="Gene3D" id="3.90.470.20">
    <property type="entry name" value="4'-phosphopantetheinyl transferase domain"/>
    <property type="match status" value="2"/>
</dbReference>
<dbReference type="EMBL" id="OX459118">
    <property type="protein sequence ID" value="CAI9091361.1"/>
    <property type="molecule type" value="Genomic_DNA"/>
</dbReference>
<dbReference type="Proteomes" id="UP001161247">
    <property type="component" value="Chromosome 1"/>
</dbReference>
<sequence length="305" mass="35248">MEMEKGVQRWVVDISNWNPSPDYFSFVMSFLPHHEHSSITRFVKMVDRKRALISRLLQYALVHKVLGIPFHEIIIKRTVEGKPYLEYDDQTCGFPNFNFNTSHDGDYVGIASEPVCLVGIDIATHSSPMKDSVEDFIQNFAIYFSNLEWSDIVKSDSSTKKLNVFYRYWCLKESFAKALGTGVGNRMDNVEFHHSSWEDLYVVVDGKELKDWRFWLLEVEKDHLISIARGNPAAATTSYRKTLKQTDFGEKEYSLALNHPNVPLMFRHVEDLLPFPTVSPGINMDVSTELKTTEDEKLVERQLPK</sequence>
<feature type="domain" description="4'-phosphopantetheinyl transferase" evidence="3">
    <location>
        <begin position="118"/>
        <end position="228"/>
    </location>
</feature>